<evidence type="ECO:0000256" key="1">
    <source>
        <dbReference type="ARBA" id="ARBA00001946"/>
    </source>
</evidence>
<evidence type="ECO:0000256" key="5">
    <source>
        <dbReference type="ARBA" id="ARBA00022842"/>
    </source>
</evidence>
<dbReference type="InterPro" id="IPR000092">
    <property type="entry name" value="Polyprenyl_synt"/>
</dbReference>
<dbReference type="CDD" id="cd00685">
    <property type="entry name" value="Trans_IPPS_HT"/>
    <property type="match status" value="1"/>
</dbReference>
<dbReference type="PANTHER" id="PTHR12001">
    <property type="entry name" value="GERANYLGERANYL PYROPHOSPHATE SYNTHASE"/>
    <property type="match status" value="1"/>
</dbReference>
<dbReference type="AlphaFoldDB" id="A0A366LU11"/>
<dbReference type="Pfam" id="PF00348">
    <property type="entry name" value="polyprenyl_synt"/>
    <property type="match status" value="1"/>
</dbReference>
<dbReference type="GO" id="GO:0046872">
    <property type="term" value="F:metal ion binding"/>
    <property type="evidence" value="ECO:0007669"/>
    <property type="project" value="UniProtKB-KW"/>
</dbReference>
<sequence length="321" mass="34324">MAHPAISDGLRRVEATIRRLSNSSRIPAINKAAARITSAGGKRLRPALTLATGLALGGSMTRRLVTGAACVEMIHAGSLVHDDLMDQAAERRGTRTLNAELGDPRALVIGDFMLARAGLAALTAVSRPVAETLAATVVELAEGQYQETVSLFDPARSIEDAMRSITGKTASLFRTSCLVAAQCTHASPEQRVRLAMYGERFGVIFQILDDLLDLAGDPAILGKPAGNDLRHGVYSLPLLWALQDPSLGDVRALLGRRLTEAEADHALRTLRHSGVIDQTIERCRRLAAETVIPDLPRGDIADSLAALPAAYVNWTATMVTR</sequence>
<evidence type="ECO:0000256" key="2">
    <source>
        <dbReference type="ARBA" id="ARBA00006706"/>
    </source>
</evidence>
<reference evidence="7 8" key="1">
    <citation type="submission" date="2018-06" db="EMBL/GenBank/DDBJ databases">
        <title>Sphaerisporangium craniellae sp. nov., isolated from a marine sponge in the South China Sea.</title>
        <authorList>
            <person name="Li L."/>
        </authorList>
    </citation>
    <scope>NUCLEOTIDE SEQUENCE [LARGE SCALE GENOMIC DNA]</scope>
    <source>
        <strain evidence="7 8">LHW63015</strain>
    </source>
</reference>
<dbReference type="PROSITE" id="PS00444">
    <property type="entry name" value="POLYPRENYL_SYNTHASE_2"/>
    <property type="match status" value="1"/>
</dbReference>
<name>A0A366LU11_9ACTN</name>
<protein>
    <submittedName>
        <fullName evidence="7">Polyprenyl synthetase family protein</fullName>
    </submittedName>
</protein>
<accession>A0A366LU11</accession>
<keyword evidence="5" id="KW-0460">Magnesium</keyword>
<organism evidence="7 8">
    <name type="scientific">Spongiactinospora rosea</name>
    <dbReference type="NCBI Taxonomy" id="2248750"/>
    <lineage>
        <taxon>Bacteria</taxon>
        <taxon>Bacillati</taxon>
        <taxon>Actinomycetota</taxon>
        <taxon>Actinomycetes</taxon>
        <taxon>Streptosporangiales</taxon>
        <taxon>Streptosporangiaceae</taxon>
        <taxon>Spongiactinospora</taxon>
    </lineage>
</organism>
<evidence type="ECO:0000313" key="8">
    <source>
        <dbReference type="Proteomes" id="UP000253303"/>
    </source>
</evidence>
<keyword evidence="8" id="KW-1185">Reference proteome</keyword>
<keyword evidence="4" id="KW-0479">Metal-binding</keyword>
<dbReference type="EMBL" id="QMEY01000012">
    <property type="protein sequence ID" value="RBQ17428.1"/>
    <property type="molecule type" value="Genomic_DNA"/>
</dbReference>
<keyword evidence="3 6" id="KW-0808">Transferase</keyword>
<dbReference type="InterPro" id="IPR033749">
    <property type="entry name" value="Polyprenyl_synt_CS"/>
</dbReference>
<dbReference type="Proteomes" id="UP000253303">
    <property type="component" value="Unassembled WGS sequence"/>
</dbReference>
<dbReference type="GO" id="GO:0004659">
    <property type="term" value="F:prenyltransferase activity"/>
    <property type="evidence" value="ECO:0007669"/>
    <property type="project" value="InterPro"/>
</dbReference>
<comment type="cofactor">
    <cofactor evidence="1">
        <name>Mg(2+)</name>
        <dbReference type="ChEBI" id="CHEBI:18420"/>
    </cofactor>
</comment>
<evidence type="ECO:0000256" key="3">
    <source>
        <dbReference type="ARBA" id="ARBA00022679"/>
    </source>
</evidence>
<dbReference type="OrthoDB" id="4497239at2"/>
<dbReference type="PROSITE" id="PS00723">
    <property type="entry name" value="POLYPRENYL_SYNTHASE_1"/>
    <property type="match status" value="1"/>
</dbReference>
<evidence type="ECO:0000256" key="6">
    <source>
        <dbReference type="RuleBase" id="RU004466"/>
    </source>
</evidence>
<proteinExistence type="inferred from homology"/>
<comment type="caution">
    <text evidence="7">The sequence shown here is derived from an EMBL/GenBank/DDBJ whole genome shotgun (WGS) entry which is preliminary data.</text>
</comment>
<evidence type="ECO:0000256" key="4">
    <source>
        <dbReference type="ARBA" id="ARBA00022723"/>
    </source>
</evidence>
<gene>
    <name evidence="7" type="ORF">DP939_26080</name>
</gene>
<dbReference type="Gene3D" id="1.10.600.10">
    <property type="entry name" value="Farnesyl Diphosphate Synthase"/>
    <property type="match status" value="1"/>
</dbReference>
<evidence type="ECO:0000313" key="7">
    <source>
        <dbReference type="EMBL" id="RBQ17428.1"/>
    </source>
</evidence>
<dbReference type="InterPro" id="IPR008949">
    <property type="entry name" value="Isoprenoid_synthase_dom_sf"/>
</dbReference>
<dbReference type="GO" id="GO:0008299">
    <property type="term" value="P:isoprenoid biosynthetic process"/>
    <property type="evidence" value="ECO:0007669"/>
    <property type="project" value="InterPro"/>
</dbReference>
<dbReference type="SFLD" id="SFLDS00005">
    <property type="entry name" value="Isoprenoid_Synthase_Type_I"/>
    <property type="match status" value="1"/>
</dbReference>
<comment type="similarity">
    <text evidence="2 6">Belongs to the FPP/GGPP synthase family.</text>
</comment>
<dbReference type="PANTHER" id="PTHR12001:SF69">
    <property type="entry name" value="ALL TRANS-POLYPRENYL-DIPHOSPHATE SYNTHASE PDSS1"/>
    <property type="match status" value="1"/>
</dbReference>
<dbReference type="SUPFAM" id="SSF48576">
    <property type="entry name" value="Terpenoid synthases"/>
    <property type="match status" value="1"/>
</dbReference>